<evidence type="ECO:0000313" key="1">
    <source>
        <dbReference type="EMBL" id="GBP90112.1"/>
    </source>
</evidence>
<sequence>MDEAVAVHAPRASTETLSRCGIGVIVVQDDTIFMVIFKEFVNKFRQTNGRVPITIQTFALCFVQSKLVAVLKVGRKAESRTEPKLESNPGPGPKLRMKLQPKMNVETIDTKDEGVHSWSMMVELRSVTIWVSRLQESRILPKNSCRLAASSLTPRHTIRQEEVLLFSLGAVANDNFPAYAEKLSAPDMKFIVEL</sequence>
<name>A0A4C1ZRS6_EUMVA</name>
<dbReference type="Proteomes" id="UP000299102">
    <property type="component" value="Unassembled WGS sequence"/>
</dbReference>
<keyword evidence="2" id="KW-1185">Reference proteome</keyword>
<protein>
    <submittedName>
        <fullName evidence="1">Uncharacterized protein</fullName>
    </submittedName>
</protein>
<reference evidence="1 2" key="1">
    <citation type="journal article" date="2019" name="Commun. Biol.">
        <title>The bagworm genome reveals a unique fibroin gene that provides high tensile strength.</title>
        <authorList>
            <person name="Kono N."/>
            <person name="Nakamura H."/>
            <person name="Ohtoshi R."/>
            <person name="Tomita M."/>
            <person name="Numata K."/>
            <person name="Arakawa K."/>
        </authorList>
    </citation>
    <scope>NUCLEOTIDE SEQUENCE [LARGE SCALE GENOMIC DNA]</scope>
</reference>
<dbReference type="AlphaFoldDB" id="A0A4C1ZRS6"/>
<accession>A0A4C1ZRS6</accession>
<evidence type="ECO:0000313" key="2">
    <source>
        <dbReference type="Proteomes" id="UP000299102"/>
    </source>
</evidence>
<dbReference type="EMBL" id="BGZK01002058">
    <property type="protein sequence ID" value="GBP90112.1"/>
    <property type="molecule type" value="Genomic_DNA"/>
</dbReference>
<comment type="caution">
    <text evidence="1">The sequence shown here is derived from an EMBL/GenBank/DDBJ whole genome shotgun (WGS) entry which is preliminary data.</text>
</comment>
<organism evidence="1 2">
    <name type="scientific">Eumeta variegata</name>
    <name type="common">Bagworm moth</name>
    <name type="synonym">Eumeta japonica</name>
    <dbReference type="NCBI Taxonomy" id="151549"/>
    <lineage>
        <taxon>Eukaryota</taxon>
        <taxon>Metazoa</taxon>
        <taxon>Ecdysozoa</taxon>
        <taxon>Arthropoda</taxon>
        <taxon>Hexapoda</taxon>
        <taxon>Insecta</taxon>
        <taxon>Pterygota</taxon>
        <taxon>Neoptera</taxon>
        <taxon>Endopterygota</taxon>
        <taxon>Lepidoptera</taxon>
        <taxon>Glossata</taxon>
        <taxon>Ditrysia</taxon>
        <taxon>Tineoidea</taxon>
        <taxon>Psychidae</taxon>
        <taxon>Oiketicinae</taxon>
        <taxon>Eumeta</taxon>
    </lineage>
</organism>
<proteinExistence type="predicted"/>
<gene>
    <name evidence="1" type="ORF">EVAR_62463_1</name>
</gene>